<evidence type="ECO:0000313" key="2">
    <source>
        <dbReference type="EMBL" id="RDI41567.1"/>
    </source>
</evidence>
<sequence length="146" mass="16126">MKVIRQAESLDLDKLVSFLTAAGLSTEGVKESIDYFLLIENEQGKIFGTMGIEPFETSGLLRSLVVVKEMGEEGLLTLFQQMFKLAKERGLSTLYLATNKPSSLSFLAWMGFSQVDKQDLPPEIGQSAHGSELLTNVQSTFMKLSL</sequence>
<dbReference type="InterPro" id="IPR016181">
    <property type="entry name" value="Acyl_CoA_acyltransferase"/>
</dbReference>
<dbReference type="Proteomes" id="UP000255326">
    <property type="component" value="Unassembled WGS sequence"/>
</dbReference>
<dbReference type="EMBL" id="QQAY01000007">
    <property type="protein sequence ID" value="RDI41567.1"/>
    <property type="molecule type" value="Genomic_DNA"/>
</dbReference>
<organism evidence="2 3">
    <name type="scientific">Falsibacillus pallidus</name>
    <dbReference type="NCBI Taxonomy" id="493781"/>
    <lineage>
        <taxon>Bacteria</taxon>
        <taxon>Bacillati</taxon>
        <taxon>Bacillota</taxon>
        <taxon>Bacilli</taxon>
        <taxon>Bacillales</taxon>
        <taxon>Bacillaceae</taxon>
        <taxon>Falsibacillus</taxon>
    </lineage>
</organism>
<dbReference type="AlphaFoldDB" id="A0A370GCZ7"/>
<reference evidence="2 3" key="1">
    <citation type="submission" date="2018-07" db="EMBL/GenBank/DDBJ databases">
        <title>Genomic Encyclopedia of Type Strains, Phase IV (KMG-IV): sequencing the most valuable type-strain genomes for metagenomic binning, comparative biology and taxonomic classification.</title>
        <authorList>
            <person name="Goeker M."/>
        </authorList>
    </citation>
    <scope>NUCLEOTIDE SEQUENCE [LARGE SCALE GENOMIC DNA]</scope>
    <source>
        <strain evidence="2 3">DSM 25281</strain>
    </source>
</reference>
<evidence type="ECO:0000313" key="3">
    <source>
        <dbReference type="Proteomes" id="UP000255326"/>
    </source>
</evidence>
<comment type="caution">
    <text evidence="2">The sequence shown here is derived from an EMBL/GenBank/DDBJ whole genome shotgun (WGS) entry which is preliminary data.</text>
</comment>
<evidence type="ECO:0000259" key="1">
    <source>
        <dbReference type="PROSITE" id="PS51186"/>
    </source>
</evidence>
<keyword evidence="3" id="KW-1185">Reference proteome</keyword>
<dbReference type="PROSITE" id="PS51186">
    <property type="entry name" value="GNAT"/>
    <property type="match status" value="1"/>
</dbReference>
<gene>
    <name evidence="2" type="ORF">DFR59_10720</name>
</gene>
<dbReference type="RefSeq" id="WP_114745908.1">
    <property type="nucleotide sequence ID" value="NZ_QQAY01000007.1"/>
</dbReference>
<name>A0A370GCZ7_9BACI</name>
<accession>A0A370GCZ7</accession>
<dbReference type="Gene3D" id="3.40.630.30">
    <property type="match status" value="1"/>
</dbReference>
<dbReference type="OrthoDB" id="2678531at2"/>
<proteinExistence type="predicted"/>
<protein>
    <submittedName>
        <fullName evidence="2">N-acetylglutamate synthase-like GNAT family acetyltransferase</fullName>
    </submittedName>
</protein>
<dbReference type="SUPFAM" id="SSF55729">
    <property type="entry name" value="Acyl-CoA N-acyltransferases (Nat)"/>
    <property type="match status" value="1"/>
</dbReference>
<feature type="domain" description="N-acetyltransferase" evidence="1">
    <location>
        <begin position="2"/>
        <end position="146"/>
    </location>
</feature>
<dbReference type="GO" id="GO:0016747">
    <property type="term" value="F:acyltransferase activity, transferring groups other than amino-acyl groups"/>
    <property type="evidence" value="ECO:0007669"/>
    <property type="project" value="InterPro"/>
</dbReference>
<keyword evidence="2" id="KW-0808">Transferase</keyword>
<dbReference type="InterPro" id="IPR000182">
    <property type="entry name" value="GNAT_dom"/>
</dbReference>